<feature type="region of interest" description="Disordered" evidence="1">
    <location>
        <begin position="142"/>
        <end position="228"/>
    </location>
</feature>
<gene>
    <name evidence="3" type="ORF">ACMD2_03755</name>
</gene>
<keyword evidence="2" id="KW-0472">Membrane</keyword>
<feature type="transmembrane region" description="Helical" evidence="2">
    <location>
        <begin position="26"/>
        <end position="52"/>
    </location>
</feature>
<keyword evidence="2" id="KW-1133">Transmembrane helix</keyword>
<name>A0A199V037_ANACO</name>
<evidence type="ECO:0000256" key="1">
    <source>
        <dbReference type="SAM" id="MobiDB-lite"/>
    </source>
</evidence>
<feature type="compositionally biased region" description="Acidic residues" evidence="1">
    <location>
        <begin position="175"/>
        <end position="192"/>
    </location>
</feature>
<comment type="caution">
    <text evidence="3">The sequence shown here is derived from an EMBL/GenBank/DDBJ whole genome shotgun (WGS) entry which is preliminary data.</text>
</comment>
<dbReference type="Proteomes" id="UP000092600">
    <property type="component" value="Unassembled WGS sequence"/>
</dbReference>
<evidence type="ECO:0000256" key="2">
    <source>
        <dbReference type="SAM" id="Phobius"/>
    </source>
</evidence>
<dbReference type="EMBL" id="LSRQ01003932">
    <property type="protein sequence ID" value="OAY70363.1"/>
    <property type="molecule type" value="Genomic_DNA"/>
</dbReference>
<sequence length="338" mass="37130">MRDQEQGMEKVSGGGRRRKRGLSIPMTGGCGVGVAILVFAAAAAAVGASVVARARRARREDRATKRSFAEDVDNERIEGAKVEEEVEEEEENGSIIISQRREKMGEETEEISFQIDQENQSIGKLDLSPRREDMEIVAATEEEEIILKAGNDGDCDRESSEESKATPIEVKVSEEANDEKEGDEKEEEEDSTENEKAECDLSSSVEFGATTEPSTEEAVDGPNDDSRACLTESGVFEAVADAIENTSKTEENDSSAKKKREVEWKLEDDVNKDLRGEPKKIEIRNTAKTIAIEENEIGFAIANRSKGGLLMISAFVLAIVLLMFVRRDCPGVLELSTM</sequence>
<reference evidence="3 4" key="1">
    <citation type="journal article" date="2016" name="DNA Res.">
        <title>The draft genome of MD-2 pineapple using hybrid error correction of long reads.</title>
        <authorList>
            <person name="Redwan R.M."/>
            <person name="Saidin A."/>
            <person name="Kumar S.V."/>
        </authorList>
    </citation>
    <scope>NUCLEOTIDE SEQUENCE [LARGE SCALE GENOMIC DNA]</scope>
    <source>
        <strain evidence="4">cv. MD2</strain>
        <tissue evidence="3">Leaf</tissue>
    </source>
</reference>
<feature type="region of interest" description="Disordered" evidence="1">
    <location>
        <begin position="1"/>
        <end position="22"/>
    </location>
</feature>
<dbReference type="AlphaFoldDB" id="A0A199V037"/>
<keyword evidence="2" id="KW-0812">Transmembrane</keyword>
<feature type="compositionally biased region" description="Basic and acidic residues" evidence="1">
    <location>
        <begin position="154"/>
        <end position="164"/>
    </location>
</feature>
<feature type="compositionally biased region" description="Acidic residues" evidence="1">
    <location>
        <begin position="214"/>
        <end position="223"/>
    </location>
</feature>
<protein>
    <submittedName>
        <fullName evidence="3">Uncharacterized protein</fullName>
    </submittedName>
</protein>
<feature type="transmembrane region" description="Helical" evidence="2">
    <location>
        <begin position="307"/>
        <end position="325"/>
    </location>
</feature>
<proteinExistence type="predicted"/>
<accession>A0A199V037</accession>
<evidence type="ECO:0000313" key="4">
    <source>
        <dbReference type="Proteomes" id="UP000092600"/>
    </source>
</evidence>
<organism evidence="3 4">
    <name type="scientific">Ananas comosus</name>
    <name type="common">Pineapple</name>
    <name type="synonym">Ananas ananas</name>
    <dbReference type="NCBI Taxonomy" id="4615"/>
    <lineage>
        <taxon>Eukaryota</taxon>
        <taxon>Viridiplantae</taxon>
        <taxon>Streptophyta</taxon>
        <taxon>Embryophyta</taxon>
        <taxon>Tracheophyta</taxon>
        <taxon>Spermatophyta</taxon>
        <taxon>Magnoliopsida</taxon>
        <taxon>Liliopsida</taxon>
        <taxon>Poales</taxon>
        <taxon>Bromeliaceae</taxon>
        <taxon>Bromelioideae</taxon>
        <taxon>Ananas</taxon>
    </lineage>
</organism>
<evidence type="ECO:0000313" key="3">
    <source>
        <dbReference type="EMBL" id="OAY70363.1"/>
    </source>
</evidence>